<dbReference type="GeneID" id="75576218"/>
<reference evidence="2" key="4">
    <citation type="journal article" date="2022" name="PLoS Pathog.">
        <title>Chromosome-level genome of Schistosoma haematobium underpins genome-wide explorations of molecular variation.</title>
        <authorList>
            <person name="Stroehlein A.J."/>
            <person name="Korhonen P.K."/>
            <person name="Lee V.V."/>
            <person name="Ralph S.A."/>
            <person name="Mentink-Kane M."/>
            <person name="You H."/>
            <person name="McManus D.P."/>
            <person name="Tchuente L.T."/>
            <person name="Stothard J.R."/>
            <person name="Kaur P."/>
            <person name="Dudchenko O."/>
            <person name="Aiden E.L."/>
            <person name="Yang B."/>
            <person name="Yang H."/>
            <person name="Emery A.M."/>
            <person name="Webster B.L."/>
            <person name="Brindley P.J."/>
            <person name="Rollinson D."/>
            <person name="Chang B.C.H."/>
            <person name="Gasser R.B."/>
            <person name="Young N.D."/>
        </authorList>
    </citation>
    <scope>NUCLEOTIDE SEQUENCE</scope>
</reference>
<name>A0A922LKP7_SCHHA</name>
<evidence type="ECO:0000313" key="3">
    <source>
        <dbReference type="Proteomes" id="UP000471633"/>
    </source>
</evidence>
<dbReference type="Proteomes" id="UP000471633">
    <property type="component" value="Unassembled WGS sequence"/>
</dbReference>
<dbReference type="KEGG" id="shx:MS3_00000109"/>
<evidence type="ECO:0000313" key="2">
    <source>
        <dbReference type="EMBL" id="KAH9588042.1"/>
    </source>
</evidence>
<dbReference type="RefSeq" id="XP_051069642.1">
    <property type="nucleotide sequence ID" value="XM_051208011.1"/>
</dbReference>
<evidence type="ECO:0000256" key="1">
    <source>
        <dbReference type="SAM" id="SignalP"/>
    </source>
</evidence>
<feature type="signal peptide" evidence="1">
    <location>
        <begin position="1"/>
        <end position="16"/>
    </location>
</feature>
<reference evidence="2" key="2">
    <citation type="journal article" date="2019" name="Gigascience">
        <title>High-quality Schistosoma haematobium genome achieved by single-molecule and long-range sequencing.</title>
        <authorList>
            <person name="Stroehlein A.J."/>
            <person name="Korhonen P.K."/>
            <person name="Chong T.M."/>
            <person name="Lim Y.L."/>
            <person name="Chan K.G."/>
            <person name="Webster B."/>
            <person name="Rollinson D."/>
            <person name="Brindley P.J."/>
            <person name="Gasser R.B."/>
            <person name="Young N.D."/>
        </authorList>
    </citation>
    <scope>NUCLEOTIDE SEQUENCE</scope>
</reference>
<dbReference type="CTD" id="75576218"/>
<reference evidence="2" key="1">
    <citation type="journal article" date="2012" name="Nat. Genet.">
        <title>Whole-genome sequence of Schistosoma haematobium.</title>
        <authorList>
            <person name="Young N.D."/>
            <person name="Jex A.R."/>
            <person name="Li B."/>
            <person name="Liu S."/>
            <person name="Yang L."/>
            <person name="Xiong Z."/>
            <person name="Li Y."/>
            <person name="Cantacessi C."/>
            <person name="Hall R.S."/>
            <person name="Xu X."/>
            <person name="Chen F."/>
            <person name="Wu X."/>
            <person name="Zerlotini A."/>
            <person name="Oliveira G."/>
            <person name="Hofmann A."/>
            <person name="Zhang G."/>
            <person name="Fang X."/>
            <person name="Kang Y."/>
            <person name="Campbell B.E."/>
            <person name="Loukas A."/>
            <person name="Ranganathan S."/>
            <person name="Rollinson D."/>
            <person name="Rinaldi G."/>
            <person name="Brindley P.J."/>
            <person name="Yang H."/>
            <person name="Wang J."/>
            <person name="Wang J."/>
            <person name="Gasser R.B."/>
        </authorList>
    </citation>
    <scope>NUCLEOTIDE SEQUENCE</scope>
</reference>
<feature type="chain" id="PRO_5036766117" description="Secreted protein" evidence="1">
    <location>
        <begin position="17"/>
        <end position="111"/>
    </location>
</feature>
<keyword evidence="1" id="KW-0732">Signal</keyword>
<dbReference type="AlphaFoldDB" id="A0A922LKP7"/>
<organism evidence="2 3">
    <name type="scientific">Schistosoma haematobium</name>
    <name type="common">Blood fluke</name>
    <dbReference type="NCBI Taxonomy" id="6185"/>
    <lineage>
        <taxon>Eukaryota</taxon>
        <taxon>Metazoa</taxon>
        <taxon>Spiralia</taxon>
        <taxon>Lophotrochozoa</taxon>
        <taxon>Platyhelminthes</taxon>
        <taxon>Trematoda</taxon>
        <taxon>Digenea</taxon>
        <taxon>Strigeidida</taxon>
        <taxon>Schistosomatoidea</taxon>
        <taxon>Schistosomatidae</taxon>
        <taxon>Schistosoma</taxon>
    </lineage>
</organism>
<proteinExistence type="predicted"/>
<reference evidence="2" key="3">
    <citation type="submission" date="2021-06" db="EMBL/GenBank/DDBJ databases">
        <title>Chromosome-level genome assembly for S. haematobium.</title>
        <authorList>
            <person name="Stroehlein A.J."/>
        </authorList>
    </citation>
    <scope>NUCLEOTIDE SEQUENCE</scope>
</reference>
<evidence type="ECO:0008006" key="4">
    <source>
        <dbReference type="Google" id="ProtNLM"/>
    </source>
</evidence>
<gene>
    <name evidence="2" type="ORF">MS3_00000109</name>
</gene>
<sequence>MIFLLLFVRVLLSRYATEFTQVHTINQARKVEKCFFPPKTINYLKSTIIQAISKQRLKKTPKQNTYFYKNINKCTVIQMKLFSCNINSLYVNYTMFTLNFNSLQLFIDIYT</sequence>
<dbReference type="EMBL" id="AMPZ03000003">
    <property type="protein sequence ID" value="KAH9588042.1"/>
    <property type="molecule type" value="Genomic_DNA"/>
</dbReference>
<accession>A0A922LKP7</accession>
<comment type="caution">
    <text evidence="2">The sequence shown here is derived from an EMBL/GenBank/DDBJ whole genome shotgun (WGS) entry which is preliminary data.</text>
</comment>
<keyword evidence="3" id="KW-1185">Reference proteome</keyword>
<protein>
    <recommendedName>
        <fullName evidence="4">Secreted protein</fullName>
    </recommendedName>
</protein>